<dbReference type="EMBL" id="RBNL01001454">
    <property type="protein sequence ID" value="RML89432.1"/>
    <property type="molecule type" value="Genomic_DNA"/>
</dbReference>
<sequence length="48" mass="4987">SREIADQLRSVQAIAEHTAANIGVLASSSQSLSPLAVRLAALGQSFHN</sequence>
<evidence type="ECO:0000313" key="2">
    <source>
        <dbReference type="Proteomes" id="UP000282378"/>
    </source>
</evidence>
<accession>A0A3M2ZME8</accession>
<protein>
    <submittedName>
        <fullName evidence="1">Methyl-accepting chemotaxis protein</fullName>
    </submittedName>
</protein>
<proteinExistence type="predicted"/>
<dbReference type="Proteomes" id="UP000282378">
    <property type="component" value="Unassembled WGS sequence"/>
</dbReference>
<comment type="caution">
    <text evidence="1">The sequence shown here is derived from an EMBL/GenBank/DDBJ whole genome shotgun (WGS) entry which is preliminary data.</text>
</comment>
<organism evidence="1 2">
    <name type="scientific">Pseudomonas syringae pv. maculicola</name>
    <dbReference type="NCBI Taxonomy" id="59511"/>
    <lineage>
        <taxon>Bacteria</taxon>
        <taxon>Pseudomonadati</taxon>
        <taxon>Pseudomonadota</taxon>
        <taxon>Gammaproteobacteria</taxon>
        <taxon>Pseudomonadales</taxon>
        <taxon>Pseudomonadaceae</taxon>
        <taxon>Pseudomonas</taxon>
    </lineage>
</organism>
<gene>
    <name evidence="1" type="ORF">APX70_06522</name>
</gene>
<evidence type="ECO:0000313" key="1">
    <source>
        <dbReference type="EMBL" id="RML89432.1"/>
    </source>
</evidence>
<reference evidence="1 2" key="1">
    <citation type="submission" date="2018-08" db="EMBL/GenBank/DDBJ databases">
        <title>Recombination of ecologically and evolutionarily significant loci maintains genetic cohesion in the Pseudomonas syringae species complex.</title>
        <authorList>
            <person name="Dillon M."/>
            <person name="Thakur S."/>
            <person name="Almeida R.N.D."/>
            <person name="Weir B.S."/>
            <person name="Guttman D.S."/>
        </authorList>
    </citation>
    <scope>NUCLEOTIDE SEQUENCE [LARGE SCALE GENOMIC DNA]</scope>
    <source>
        <strain evidence="1 2">88_10</strain>
    </source>
</reference>
<name>A0A3M2ZME8_PSEYM</name>
<dbReference type="AlphaFoldDB" id="A0A3M2ZME8"/>
<feature type="non-terminal residue" evidence="1">
    <location>
        <position position="1"/>
    </location>
</feature>